<dbReference type="InterPro" id="IPR032675">
    <property type="entry name" value="LRR_dom_sf"/>
</dbReference>
<evidence type="ECO:0000313" key="2">
    <source>
        <dbReference type="Proteomes" id="UP000750711"/>
    </source>
</evidence>
<dbReference type="Gene3D" id="3.80.10.10">
    <property type="entry name" value="Ribonuclease Inhibitor"/>
    <property type="match status" value="1"/>
</dbReference>
<dbReference type="Proteomes" id="UP000750711">
    <property type="component" value="Unassembled WGS sequence"/>
</dbReference>
<reference evidence="1" key="1">
    <citation type="submission" date="2021-03" db="EMBL/GenBank/DDBJ databases">
        <title>Comparative genomics and phylogenomic investigation of the class Geoglossomycetes provide insights into ecological specialization and systematics.</title>
        <authorList>
            <person name="Melie T."/>
            <person name="Pirro S."/>
            <person name="Miller A.N."/>
            <person name="Quandt A."/>
        </authorList>
    </citation>
    <scope>NUCLEOTIDE SEQUENCE</scope>
    <source>
        <strain evidence="1">CAQ_001_2017</strain>
    </source>
</reference>
<evidence type="ECO:0008006" key="3">
    <source>
        <dbReference type="Google" id="ProtNLM"/>
    </source>
</evidence>
<dbReference type="SUPFAM" id="SSF52047">
    <property type="entry name" value="RNI-like"/>
    <property type="match status" value="1"/>
</dbReference>
<comment type="caution">
    <text evidence="1">The sequence shown here is derived from an EMBL/GenBank/DDBJ whole genome shotgun (WGS) entry which is preliminary data.</text>
</comment>
<organism evidence="1 2">
    <name type="scientific">Trichoglossum hirsutum</name>
    <dbReference type="NCBI Taxonomy" id="265104"/>
    <lineage>
        <taxon>Eukaryota</taxon>
        <taxon>Fungi</taxon>
        <taxon>Dikarya</taxon>
        <taxon>Ascomycota</taxon>
        <taxon>Pezizomycotina</taxon>
        <taxon>Geoglossomycetes</taxon>
        <taxon>Geoglossales</taxon>
        <taxon>Geoglossaceae</taxon>
        <taxon>Trichoglossum</taxon>
    </lineage>
</organism>
<gene>
    <name evidence="1" type="ORF">GP486_006887</name>
</gene>
<sequence length="552" mass="61886">MQYSSQSSPGGGQICHAGEKAVEAIEEDQTLYPRGDSPIERLPVEIFGKPQNATRLMAIFKWDKKKWALTNCPYALEHIIPLLADAPPTNGYTARNADLMSCLLTSRLFYSVTIAHLYRRIAIIRSDAFTKVLNNISQYPELRTLVRTIDLSHFTNVGLGRTKRRNSEIQNLTAETLLNCLELTPRLREFLAQEHLDEEISAGVVEKVFCDLPVVECVDFCGSRSLSFRHAFASVLNCDNMSLPPSFTIQRLSLHECNTLDSSVFEILLPRLPNLTHLDVCHTQIAESALVSIPTTARLSHLNLSKCTRLRGAVVVDFLTTHPAVKNTLVYLNLLSDLSRHCLLTQHDVEKLLTRLPATLRALNLSGAKITDDHISLLLPLTKHVEELSLGYSELSIDSINSIFLPPSLPTDPVKRDGRPLEGAKEWIPPTIHYLDITGVPSITPSNLFDKSCNLLLPETHPLEVLEMGDKFTQVLKDRKATNKRVGWAVKEMGRRSWYIRQAVAEKAQQGNGGEKQSWKMGALWWGLRKIPVAWGEVGGLCGLYAYYMFKK</sequence>
<protein>
    <recommendedName>
        <fullName evidence="3">Leucine Rich Repeat domain protein</fullName>
    </recommendedName>
</protein>
<name>A0A9P8L773_9PEZI</name>
<proteinExistence type="predicted"/>
<dbReference type="EMBL" id="JAGHQM010001710">
    <property type="protein sequence ID" value="KAH0552913.1"/>
    <property type="molecule type" value="Genomic_DNA"/>
</dbReference>
<keyword evidence="2" id="KW-1185">Reference proteome</keyword>
<evidence type="ECO:0000313" key="1">
    <source>
        <dbReference type="EMBL" id="KAH0552913.1"/>
    </source>
</evidence>
<accession>A0A9P8L773</accession>
<dbReference type="AlphaFoldDB" id="A0A9P8L773"/>